<dbReference type="InterPro" id="IPR003676">
    <property type="entry name" value="SAUR_fam"/>
</dbReference>
<reference evidence="2 3" key="1">
    <citation type="submission" date="2021-07" db="EMBL/GenBank/DDBJ databases">
        <title>The Aristolochia fimbriata genome: insights into angiosperm evolution, floral development and chemical biosynthesis.</title>
        <authorList>
            <person name="Jiao Y."/>
        </authorList>
    </citation>
    <scope>NUCLEOTIDE SEQUENCE [LARGE SCALE GENOMIC DNA]</scope>
    <source>
        <strain evidence="2">IBCAS-2021</strain>
        <tissue evidence="2">Leaf</tissue>
    </source>
</reference>
<proteinExistence type="inferred from homology"/>
<accession>A0AAV7E581</accession>
<dbReference type="Proteomes" id="UP000825729">
    <property type="component" value="Unassembled WGS sequence"/>
</dbReference>
<protein>
    <recommendedName>
        <fullName evidence="4">Small auxin up regulated protein</fullName>
    </recommendedName>
</protein>
<organism evidence="2 3">
    <name type="scientific">Aristolochia fimbriata</name>
    <name type="common">White veined hardy Dutchman's pipe vine</name>
    <dbReference type="NCBI Taxonomy" id="158543"/>
    <lineage>
        <taxon>Eukaryota</taxon>
        <taxon>Viridiplantae</taxon>
        <taxon>Streptophyta</taxon>
        <taxon>Embryophyta</taxon>
        <taxon>Tracheophyta</taxon>
        <taxon>Spermatophyta</taxon>
        <taxon>Magnoliopsida</taxon>
        <taxon>Magnoliidae</taxon>
        <taxon>Piperales</taxon>
        <taxon>Aristolochiaceae</taxon>
        <taxon>Aristolochia</taxon>
    </lineage>
</organism>
<evidence type="ECO:0000313" key="2">
    <source>
        <dbReference type="EMBL" id="KAG9442982.1"/>
    </source>
</evidence>
<evidence type="ECO:0000256" key="1">
    <source>
        <dbReference type="ARBA" id="ARBA00006974"/>
    </source>
</evidence>
<gene>
    <name evidence="2" type="ORF">H6P81_018836</name>
</gene>
<evidence type="ECO:0008006" key="4">
    <source>
        <dbReference type="Google" id="ProtNLM"/>
    </source>
</evidence>
<keyword evidence="3" id="KW-1185">Reference proteome</keyword>
<dbReference type="PANTHER" id="PTHR31929">
    <property type="entry name" value="SAUR-LIKE AUXIN-RESPONSIVE PROTEIN FAMILY-RELATED"/>
    <property type="match status" value="1"/>
</dbReference>
<dbReference type="EMBL" id="JAINDJ010000007">
    <property type="protein sequence ID" value="KAG9442982.1"/>
    <property type="molecule type" value="Genomic_DNA"/>
</dbReference>
<evidence type="ECO:0000313" key="3">
    <source>
        <dbReference type="Proteomes" id="UP000825729"/>
    </source>
</evidence>
<name>A0AAV7E581_ARIFI</name>
<sequence>MKEIFRSIQAVSSPKKQGRHGGSIRYRRRDEDEFELPVDVPKGHFPVYVGEQRRRYIVPLSFLEDPKFQMLLQRAEEEYGFEHKMGLTIPCEETVFRSLADLLDHHNSRKQRWH</sequence>
<dbReference type="Pfam" id="PF02519">
    <property type="entry name" value="Auxin_inducible"/>
    <property type="match status" value="1"/>
</dbReference>
<comment type="caution">
    <text evidence="2">The sequence shown here is derived from an EMBL/GenBank/DDBJ whole genome shotgun (WGS) entry which is preliminary data.</text>
</comment>
<comment type="similarity">
    <text evidence="1">Belongs to the ARG7 family.</text>
</comment>
<dbReference type="GO" id="GO:0009733">
    <property type="term" value="P:response to auxin"/>
    <property type="evidence" value="ECO:0007669"/>
    <property type="project" value="InterPro"/>
</dbReference>
<dbReference type="AlphaFoldDB" id="A0AAV7E581"/>